<feature type="transmembrane region" description="Helical" evidence="2">
    <location>
        <begin position="187"/>
        <end position="208"/>
    </location>
</feature>
<name>A0A4Y7T321_COPMI</name>
<feature type="transmembrane region" description="Helical" evidence="2">
    <location>
        <begin position="26"/>
        <end position="48"/>
    </location>
</feature>
<evidence type="ECO:0000313" key="4">
    <source>
        <dbReference type="EMBL" id="TEB28576.1"/>
    </source>
</evidence>
<sequence>MSASAEEIQALTDAVAMYRTQEYIAIPFYCFYMYYVLTTLAEEVSIILPQRWNRGKMLYVVIRHGLPAFIALQLCRDYRNYLSMTPGSCKALLIVSDVINYFVVVACDLSLGLCLGALLEVSQLYVGAIVILSCGIPFINGVIGLVSDFQYPAEPVSLFDIELGYPCYVPSSDQAAEKTIALAGRDIRAYVDLASTILLALLGVVTLVSRYKGRRGQLVQVIRRDGGIHYVSLLAIRMTLAIIWTPAVLSVSEHDGSPIYLLLNMAGDIIIPILAQRLLINMRKVDYMGSEPVASKLLFAPPAPGSEDSYEGDFDSIEMTPEPTDPHNWGSVGDASGVRLAGDGKSNA</sequence>
<keyword evidence="2" id="KW-0812">Transmembrane</keyword>
<evidence type="ECO:0000256" key="2">
    <source>
        <dbReference type="SAM" id="Phobius"/>
    </source>
</evidence>
<keyword evidence="5" id="KW-1185">Reference proteome</keyword>
<feature type="domain" description="DUF6533" evidence="3">
    <location>
        <begin position="23"/>
        <end position="66"/>
    </location>
</feature>
<dbReference type="OrthoDB" id="3037019at2759"/>
<protein>
    <recommendedName>
        <fullName evidence="3">DUF6533 domain-containing protein</fullName>
    </recommendedName>
</protein>
<dbReference type="EMBL" id="QPFP01000031">
    <property type="protein sequence ID" value="TEB28576.1"/>
    <property type="molecule type" value="Genomic_DNA"/>
</dbReference>
<keyword evidence="2" id="KW-1133">Transmembrane helix</keyword>
<dbReference type="Pfam" id="PF20151">
    <property type="entry name" value="DUF6533"/>
    <property type="match status" value="1"/>
</dbReference>
<keyword evidence="2" id="KW-0472">Membrane</keyword>
<feature type="transmembrane region" description="Helical" evidence="2">
    <location>
        <begin position="228"/>
        <end position="247"/>
    </location>
</feature>
<evidence type="ECO:0000256" key="1">
    <source>
        <dbReference type="SAM" id="MobiDB-lite"/>
    </source>
</evidence>
<feature type="region of interest" description="Disordered" evidence="1">
    <location>
        <begin position="303"/>
        <end position="348"/>
    </location>
</feature>
<gene>
    <name evidence="4" type="ORF">FA13DRAFT_1815709</name>
</gene>
<reference evidence="4 5" key="1">
    <citation type="journal article" date="2019" name="Nat. Ecol. Evol.">
        <title>Megaphylogeny resolves global patterns of mushroom evolution.</title>
        <authorList>
            <person name="Varga T."/>
            <person name="Krizsan K."/>
            <person name="Foldi C."/>
            <person name="Dima B."/>
            <person name="Sanchez-Garcia M."/>
            <person name="Sanchez-Ramirez S."/>
            <person name="Szollosi G.J."/>
            <person name="Szarkandi J.G."/>
            <person name="Papp V."/>
            <person name="Albert L."/>
            <person name="Andreopoulos W."/>
            <person name="Angelini C."/>
            <person name="Antonin V."/>
            <person name="Barry K.W."/>
            <person name="Bougher N.L."/>
            <person name="Buchanan P."/>
            <person name="Buyck B."/>
            <person name="Bense V."/>
            <person name="Catcheside P."/>
            <person name="Chovatia M."/>
            <person name="Cooper J."/>
            <person name="Damon W."/>
            <person name="Desjardin D."/>
            <person name="Finy P."/>
            <person name="Geml J."/>
            <person name="Haridas S."/>
            <person name="Hughes K."/>
            <person name="Justo A."/>
            <person name="Karasinski D."/>
            <person name="Kautmanova I."/>
            <person name="Kiss B."/>
            <person name="Kocsube S."/>
            <person name="Kotiranta H."/>
            <person name="LaButti K.M."/>
            <person name="Lechner B.E."/>
            <person name="Liimatainen K."/>
            <person name="Lipzen A."/>
            <person name="Lukacs Z."/>
            <person name="Mihaltcheva S."/>
            <person name="Morgado L.N."/>
            <person name="Niskanen T."/>
            <person name="Noordeloos M.E."/>
            <person name="Ohm R.A."/>
            <person name="Ortiz-Santana B."/>
            <person name="Ovrebo C."/>
            <person name="Racz N."/>
            <person name="Riley R."/>
            <person name="Savchenko A."/>
            <person name="Shiryaev A."/>
            <person name="Soop K."/>
            <person name="Spirin V."/>
            <person name="Szebenyi C."/>
            <person name="Tomsovsky M."/>
            <person name="Tulloss R.E."/>
            <person name="Uehling J."/>
            <person name="Grigoriev I.V."/>
            <person name="Vagvolgyi C."/>
            <person name="Papp T."/>
            <person name="Martin F.M."/>
            <person name="Miettinen O."/>
            <person name="Hibbett D.S."/>
            <person name="Nagy L.G."/>
        </authorList>
    </citation>
    <scope>NUCLEOTIDE SEQUENCE [LARGE SCALE GENOMIC DNA]</scope>
    <source>
        <strain evidence="4 5">FP101781</strain>
    </source>
</reference>
<dbReference type="Proteomes" id="UP000298030">
    <property type="component" value="Unassembled WGS sequence"/>
</dbReference>
<evidence type="ECO:0000313" key="5">
    <source>
        <dbReference type="Proteomes" id="UP000298030"/>
    </source>
</evidence>
<feature type="transmembrane region" description="Helical" evidence="2">
    <location>
        <begin position="259"/>
        <end position="280"/>
    </location>
</feature>
<feature type="transmembrane region" description="Helical" evidence="2">
    <location>
        <begin position="124"/>
        <end position="146"/>
    </location>
</feature>
<proteinExistence type="predicted"/>
<comment type="caution">
    <text evidence="4">The sequence shown here is derived from an EMBL/GenBank/DDBJ whole genome shotgun (WGS) entry which is preliminary data.</text>
</comment>
<evidence type="ECO:0000259" key="3">
    <source>
        <dbReference type="Pfam" id="PF20151"/>
    </source>
</evidence>
<feature type="transmembrane region" description="Helical" evidence="2">
    <location>
        <begin position="99"/>
        <end position="119"/>
    </location>
</feature>
<dbReference type="AlphaFoldDB" id="A0A4Y7T321"/>
<dbReference type="InterPro" id="IPR045340">
    <property type="entry name" value="DUF6533"/>
</dbReference>
<accession>A0A4Y7T321</accession>
<organism evidence="4 5">
    <name type="scientific">Coprinellus micaceus</name>
    <name type="common">Glistening ink-cap mushroom</name>
    <name type="synonym">Coprinus micaceus</name>
    <dbReference type="NCBI Taxonomy" id="71717"/>
    <lineage>
        <taxon>Eukaryota</taxon>
        <taxon>Fungi</taxon>
        <taxon>Dikarya</taxon>
        <taxon>Basidiomycota</taxon>
        <taxon>Agaricomycotina</taxon>
        <taxon>Agaricomycetes</taxon>
        <taxon>Agaricomycetidae</taxon>
        <taxon>Agaricales</taxon>
        <taxon>Agaricineae</taxon>
        <taxon>Psathyrellaceae</taxon>
        <taxon>Coprinellus</taxon>
    </lineage>
</organism>